<proteinExistence type="predicted"/>
<evidence type="ECO:0000313" key="1">
    <source>
        <dbReference type="EMBL" id="XBV47716.1"/>
    </source>
</evidence>
<protein>
    <submittedName>
        <fullName evidence="1">Uncharacterized protein</fullName>
    </submittedName>
</protein>
<reference evidence="1" key="1">
    <citation type="submission" date="2024-06" db="EMBL/GenBank/DDBJ databases">
        <title>Multiomics insights into the TNT degradation mechanism by Pantoea sp. BJ2 isolated from an ammunition destruction site.</title>
        <authorList>
            <person name="Luo J."/>
        </authorList>
    </citation>
    <scope>NUCLEOTIDE SEQUENCE</scope>
    <source>
        <strain evidence="1">BJ2</strain>
        <plasmid evidence="1">plasmindB</plasmid>
    </source>
</reference>
<geneLocation type="plasmid" evidence="1">
    <name>plasmindB</name>
</geneLocation>
<gene>
    <name evidence="1" type="ORF">AAF463_24135</name>
</gene>
<dbReference type="RefSeq" id="WP_350262763.1">
    <property type="nucleotide sequence ID" value="NZ_CP158294.1"/>
</dbReference>
<name>A0AAU7U3G8_9GAMM</name>
<accession>A0AAU7U3G8</accession>
<sequence length="112" mass="12967">MKTPYESTLTAALTNGKNRQYKKMHLGRADAVTMFYNREGALGFTITLPDTDKSVVQFYRYGVNKHAPKKLYRSECLYSRCDNFDYNDWLIKTITDEFTECDSDLEDIIGTP</sequence>
<keyword evidence="1" id="KW-0614">Plasmid</keyword>
<dbReference type="AlphaFoldDB" id="A0AAU7U3G8"/>
<organism evidence="1">
    <name type="scientific">Pantoea sp. BJ2</name>
    <dbReference type="NCBI Taxonomy" id="3141322"/>
    <lineage>
        <taxon>Bacteria</taxon>
        <taxon>Pseudomonadati</taxon>
        <taxon>Pseudomonadota</taxon>
        <taxon>Gammaproteobacteria</taxon>
        <taxon>Enterobacterales</taxon>
        <taxon>Erwiniaceae</taxon>
        <taxon>Pantoea</taxon>
    </lineage>
</organism>
<dbReference type="EMBL" id="CP158294">
    <property type="protein sequence ID" value="XBV47716.1"/>
    <property type="molecule type" value="Genomic_DNA"/>
</dbReference>